<evidence type="ECO:0000313" key="2">
    <source>
        <dbReference type="EMBL" id="GAA2210019.1"/>
    </source>
</evidence>
<dbReference type="EMBL" id="BAAAQX010000014">
    <property type="protein sequence ID" value="GAA2210019.1"/>
    <property type="molecule type" value="Genomic_DNA"/>
</dbReference>
<reference evidence="3" key="1">
    <citation type="journal article" date="2019" name="Int. J. Syst. Evol. Microbiol.">
        <title>The Global Catalogue of Microorganisms (GCM) 10K type strain sequencing project: providing services to taxonomists for standard genome sequencing and annotation.</title>
        <authorList>
            <consortium name="The Broad Institute Genomics Platform"/>
            <consortium name="The Broad Institute Genome Sequencing Center for Infectious Disease"/>
            <person name="Wu L."/>
            <person name="Ma J."/>
        </authorList>
    </citation>
    <scope>NUCLEOTIDE SEQUENCE [LARGE SCALE GENOMIC DNA]</scope>
    <source>
        <strain evidence="3">JCM 16114</strain>
    </source>
</reference>
<accession>A0ABP5PEJ2</accession>
<gene>
    <name evidence="2" type="ORF">GCM10009850_054780</name>
</gene>
<protein>
    <submittedName>
        <fullName evidence="2">Uncharacterized protein</fullName>
    </submittedName>
</protein>
<sequence length="75" mass="7707">MSHMEGAGGCCECSPGASKGADSGGVTDAVAWCSGVEKNARHKSNSIMEGAEMNAPVPHRQSDARRNEASQSVLC</sequence>
<feature type="region of interest" description="Disordered" evidence="1">
    <location>
        <begin position="44"/>
        <end position="75"/>
    </location>
</feature>
<proteinExistence type="predicted"/>
<evidence type="ECO:0000256" key="1">
    <source>
        <dbReference type="SAM" id="MobiDB-lite"/>
    </source>
</evidence>
<organism evidence="2 3">
    <name type="scientific">Nonomuraea monospora</name>
    <dbReference type="NCBI Taxonomy" id="568818"/>
    <lineage>
        <taxon>Bacteria</taxon>
        <taxon>Bacillati</taxon>
        <taxon>Actinomycetota</taxon>
        <taxon>Actinomycetes</taxon>
        <taxon>Streptosporangiales</taxon>
        <taxon>Streptosporangiaceae</taxon>
        <taxon>Nonomuraea</taxon>
    </lineage>
</organism>
<comment type="caution">
    <text evidence="2">The sequence shown here is derived from an EMBL/GenBank/DDBJ whole genome shotgun (WGS) entry which is preliminary data.</text>
</comment>
<evidence type="ECO:0000313" key="3">
    <source>
        <dbReference type="Proteomes" id="UP001499843"/>
    </source>
</evidence>
<keyword evidence="3" id="KW-1185">Reference proteome</keyword>
<dbReference type="Proteomes" id="UP001499843">
    <property type="component" value="Unassembled WGS sequence"/>
</dbReference>
<name>A0ABP5PEJ2_9ACTN</name>